<keyword evidence="2" id="KW-1185">Reference proteome</keyword>
<dbReference type="Gene3D" id="3.60.10.10">
    <property type="entry name" value="Endonuclease/exonuclease/phosphatase"/>
    <property type="match status" value="1"/>
</dbReference>
<dbReference type="InterPro" id="IPR036691">
    <property type="entry name" value="Endo/exonu/phosph_ase_sf"/>
</dbReference>
<dbReference type="AlphaFoldDB" id="A0A0C3D456"/>
<dbReference type="EMBL" id="KN822132">
    <property type="protein sequence ID" value="KIM55565.1"/>
    <property type="molecule type" value="Genomic_DNA"/>
</dbReference>
<sequence>MNTQPEHPLPHHHLRIWQQNLNTSHTAQLALLNSPISDEWDILALQEPALNLSGNTRANMHWRVVYPTHKCTHGEKPRVVTLINSKISTNTWRQVPFPSKDIVVIQLNTSGGQCMVLNIYNDNNQ</sequence>
<dbReference type="OrthoDB" id="2840473at2759"/>
<organism evidence="1 2">
    <name type="scientific">Scleroderma citrinum Foug A</name>
    <dbReference type="NCBI Taxonomy" id="1036808"/>
    <lineage>
        <taxon>Eukaryota</taxon>
        <taxon>Fungi</taxon>
        <taxon>Dikarya</taxon>
        <taxon>Basidiomycota</taxon>
        <taxon>Agaricomycotina</taxon>
        <taxon>Agaricomycetes</taxon>
        <taxon>Agaricomycetidae</taxon>
        <taxon>Boletales</taxon>
        <taxon>Sclerodermatineae</taxon>
        <taxon>Sclerodermataceae</taxon>
        <taxon>Scleroderma</taxon>
    </lineage>
</organism>
<accession>A0A0C3D456</accession>
<name>A0A0C3D456_9AGAM</name>
<evidence type="ECO:0008006" key="3">
    <source>
        <dbReference type="Google" id="ProtNLM"/>
    </source>
</evidence>
<dbReference type="InParanoid" id="A0A0C3D456"/>
<dbReference type="Proteomes" id="UP000053989">
    <property type="component" value="Unassembled WGS sequence"/>
</dbReference>
<evidence type="ECO:0000313" key="1">
    <source>
        <dbReference type="EMBL" id="KIM55565.1"/>
    </source>
</evidence>
<dbReference type="SUPFAM" id="SSF56219">
    <property type="entry name" value="DNase I-like"/>
    <property type="match status" value="1"/>
</dbReference>
<dbReference type="STRING" id="1036808.A0A0C3D456"/>
<protein>
    <recommendedName>
        <fullName evidence="3">Endonuclease/exonuclease/phosphatase domain-containing protein</fullName>
    </recommendedName>
</protein>
<reference evidence="1 2" key="1">
    <citation type="submission" date="2014-04" db="EMBL/GenBank/DDBJ databases">
        <authorList>
            <consortium name="DOE Joint Genome Institute"/>
            <person name="Kuo A."/>
            <person name="Kohler A."/>
            <person name="Nagy L.G."/>
            <person name="Floudas D."/>
            <person name="Copeland A."/>
            <person name="Barry K.W."/>
            <person name="Cichocki N."/>
            <person name="Veneault-Fourrey C."/>
            <person name="LaButti K."/>
            <person name="Lindquist E.A."/>
            <person name="Lipzen A."/>
            <person name="Lundell T."/>
            <person name="Morin E."/>
            <person name="Murat C."/>
            <person name="Sun H."/>
            <person name="Tunlid A."/>
            <person name="Henrissat B."/>
            <person name="Grigoriev I.V."/>
            <person name="Hibbett D.S."/>
            <person name="Martin F."/>
            <person name="Nordberg H.P."/>
            <person name="Cantor M.N."/>
            <person name="Hua S.X."/>
        </authorList>
    </citation>
    <scope>NUCLEOTIDE SEQUENCE [LARGE SCALE GENOMIC DNA]</scope>
    <source>
        <strain evidence="1 2">Foug A</strain>
    </source>
</reference>
<proteinExistence type="predicted"/>
<evidence type="ECO:0000313" key="2">
    <source>
        <dbReference type="Proteomes" id="UP000053989"/>
    </source>
</evidence>
<dbReference type="HOGENOM" id="CLU_159031_0_0_1"/>
<gene>
    <name evidence="1" type="ORF">SCLCIDRAFT_134459</name>
</gene>
<reference evidence="2" key="2">
    <citation type="submission" date="2015-01" db="EMBL/GenBank/DDBJ databases">
        <title>Evolutionary Origins and Diversification of the Mycorrhizal Mutualists.</title>
        <authorList>
            <consortium name="DOE Joint Genome Institute"/>
            <consortium name="Mycorrhizal Genomics Consortium"/>
            <person name="Kohler A."/>
            <person name="Kuo A."/>
            <person name="Nagy L.G."/>
            <person name="Floudas D."/>
            <person name="Copeland A."/>
            <person name="Barry K.W."/>
            <person name="Cichocki N."/>
            <person name="Veneault-Fourrey C."/>
            <person name="LaButti K."/>
            <person name="Lindquist E.A."/>
            <person name="Lipzen A."/>
            <person name="Lundell T."/>
            <person name="Morin E."/>
            <person name="Murat C."/>
            <person name="Riley R."/>
            <person name="Ohm R."/>
            <person name="Sun H."/>
            <person name="Tunlid A."/>
            <person name="Henrissat B."/>
            <person name="Grigoriev I.V."/>
            <person name="Hibbett D.S."/>
            <person name="Martin F."/>
        </authorList>
    </citation>
    <scope>NUCLEOTIDE SEQUENCE [LARGE SCALE GENOMIC DNA]</scope>
    <source>
        <strain evidence="2">Foug A</strain>
    </source>
</reference>